<dbReference type="EMBL" id="KE503208">
    <property type="protein sequence ID" value="EPX70706.1"/>
    <property type="molecule type" value="Genomic_DNA"/>
</dbReference>
<dbReference type="VEuPathDB" id="FungiDB:SOCG_04250"/>
<name>S9PN87_SCHOY</name>
<dbReference type="eggNOG" id="KOG2963">
    <property type="taxonomic scope" value="Eukaryota"/>
</dbReference>
<dbReference type="SMART" id="SM00879">
    <property type="entry name" value="Brix"/>
    <property type="match status" value="1"/>
</dbReference>
<dbReference type="RefSeq" id="XP_013020546.1">
    <property type="nucleotide sequence ID" value="XM_013165092.1"/>
</dbReference>
<sequence>MAGIGKKRVKKRTHLKEDPAREASVPKSMVIRAGASEIGKSLSLLTRDLRHMMEPHTAVRLRERKANKLKDYLTMTGPLGVSHLLVLSRSDTNANLRIVRAPRGPALHFRIHEYMLNKDVRNLQKTPKSPNAEFLTPPLLVMNHFNTKSSKETPHEALLTTTFQNMFPPLSLQSTNVNSVKRVLLLNKRDDGYIDLRHYLITTKPVGVSRPIKRLLKGQTHPSDLPDLGGVRDISDFVLHGEGMSGAPSDSEAEEDATVEVSRPAPTKIEEKLLSESQLLKPKQQAIKLIEIGPRLTLELTKVTEEAIGGKVLYHSHVHKSEDEVRQLDKFHEENRSLKEKRKRVQEQNVQRKLDKKKKKSKKNKPSSEHSGSEASEGESEGEEEEEKEVADAHTADV</sequence>
<dbReference type="AlphaFoldDB" id="S9PN87"/>
<feature type="compositionally biased region" description="Acidic residues" evidence="1">
    <location>
        <begin position="376"/>
        <end position="389"/>
    </location>
</feature>
<dbReference type="OMA" id="KDYTVMT"/>
<feature type="region of interest" description="Disordered" evidence="1">
    <location>
        <begin position="240"/>
        <end position="263"/>
    </location>
</feature>
<feature type="compositionally biased region" description="Basic residues" evidence="1">
    <location>
        <begin position="354"/>
        <end position="365"/>
    </location>
</feature>
<dbReference type="Pfam" id="PF04427">
    <property type="entry name" value="Brix"/>
    <property type="match status" value="1"/>
</dbReference>
<evidence type="ECO:0000313" key="3">
    <source>
        <dbReference type="EMBL" id="EPX70706.1"/>
    </source>
</evidence>
<dbReference type="OrthoDB" id="10261452at2759"/>
<evidence type="ECO:0000313" key="4">
    <source>
        <dbReference type="Proteomes" id="UP000016088"/>
    </source>
</evidence>
<accession>S9PN87</accession>
<dbReference type="GO" id="GO:0019843">
    <property type="term" value="F:rRNA binding"/>
    <property type="evidence" value="ECO:0007669"/>
    <property type="project" value="InterPro"/>
</dbReference>
<evidence type="ECO:0000256" key="1">
    <source>
        <dbReference type="SAM" id="MobiDB-lite"/>
    </source>
</evidence>
<dbReference type="Proteomes" id="UP000016088">
    <property type="component" value="Unassembled WGS sequence"/>
</dbReference>
<proteinExistence type="predicted"/>
<reference evidence="3 4" key="1">
    <citation type="journal article" date="2011" name="Science">
        <title>Comparative functional genomics of the fission yeasts.</title>
        <authorList>
            <person name="Rhind N."/>
            <person name="Chen Z."/>
            <person name="Yassour M."/>
            <person name="Thompson D.A."/>
            <person name="Haas B.J."/>
            <person name="Habib N."/>
            <person name="Wapinski I."/>
            <person name="Roy S."/>
            <person name="Lin M.F."/>
            <person name="Heiman D.I."/>
            <person name="Young S.K."/>
            <person name="Furuya K."/>
            <person name="Guo Y."/>
            <person name="Pidoux A."/>
            <person name="Chen H.M."/>
            <person name="Robbertse B."/>
            <person name="Goldberg J.M."/>
            <person name="Aoki K."/>
            <person name="Bayne E.H."/>
            <person name="Berlin A.M."/>
            <person name="Desjardins C.A."/>
            <person name="Dobbs E."/>
            <person name="Dukaj L."/>
            <person name="Fan L."/>
            <person name="FitzGerald M.G."/>
            <person name="French C."/>
            <person name="Gujja S."/>
            <person name="Hansen K."/>
            <person name="Keifenheim D."/>
            <person name="Levin J.Z."/>
            <person name="Mosher R.A."/>
            <person name="Mueller C.A."/>
            <person name="Pfiffner J."/>
            <person name="Priest M."/>
            <person name="Russ C."/>
            <person name="Smialowska A."/>
            <person name="Swoboda P."/>
            <person name="Sykes S.M."/>
            <person name="Vaughn M."/>
            <person name="Vengrova S."/>
            <person name="Yoder R."/>
            <person name="Zeng Q."/>
            <person name="Allshire R."/>
            <person name="Baulcombe D."/>
            <person name="Birren B.W."/>
            <person name="Brown W."/>
            <person name="Ekwall K."/>
            <person name="Kellis M."/>
            <person name="Leatherwood J."/>
            <person name="Levin H."/>
            <person name="Margalit H."/>
            <person name="Martienssen R."/>
            <person name="Nieduszynski C.A."/>
            <person name="Spatafora J.W."/>
            <person name="Friedman N."/>
            <person name="Dalgaard J.Z."/>
            <person name="Baumann P."/>
            <person name="Niki H."/>
            <person name="Regev A."/>
            <person name="Nusbaum C."/>
        </authorList>
    </citation>
    <scope>NUCLEOTIDE SEQUENCE [LARGE SCALE GENOMIC DNA]</scope>
    <source>
        <strain evidence="4">yFS286</strain>
    </source>
</reference>
<dbReference type="HOGENOM" id="CLU_026936_2_0_1"/>
<organism evidence="3 4">
    <name type="scientific">Schizosaccharomyces octosporus (strain yFS286)</name>
    <name type="common">Fission yeast</name>
    <name type="synonym">Octosporomyces octosporus</name>
    <dbReference type="NCBI Taxonomy" id="483514"/>
    <lineage>
        <taxon>Eukaryota</taxon>
        <taxon>Fungi</taxon>
        <taxon>Dikarya</taxon>
        <taxon>Ascomycota</taxon>
        <taxon>Taphrinomycotina</taxon>
        <taxon>Schizosaccharomycetes</taxon>
        <taxon>Schizosaccharomycetales</taxon>
        <taxon>Schizosaccharomycetaceae</taxon>
        <taxon>Schizosaccharomyces</taxon>
    </lineage>
</organism>
<dbReference type="PANTHER" id="PTHR12661:SF5">
    <property type="entry name" value="SUPPRESSOR OF SWI4 1 HOMOLOG"/>
    <property type="match status" value="1"/>
</dbReference>
<dbReference type="GO" id="GO:0000027">
    <property type="term" value="P:ribosomal large subunit assembly"/>
    <property type="evidence" value="ECO:0007669"/>
    <property type="project" value="TreeGrafter"/>
</dbReference>
<feature type="region of interest" description="Disordered" evidence="1">
    <location>
        <begin position="1"/>
        <end position="24"/>
    </location>
</feature>
<feature type="domain" description="Brix" evidence="2">
    <location>
        <begin position="28"/>
        <end position="309"/>
    </location>
</feature>
<feature type="region of interest" description="Disordered" evidence="1">
    <location>
        <begin position="333"/>
        <end position="398"/>
    </location>
</feature>
<feature type="compositionally biased region" description="Basic residues" evidence="1">
    <location>
        <begin position="1"/>
        <end position="14"/>
    </location>
</feature>
<dbReference type="PROSITE" id="PS50833">
    <property type="entry name" value="BRIX"/>
    <property type="match status" value="1"/>
</dbReference>
<dbReference type="InterPro" id="IPR045112">
    <property type="entry name" value="PPAN-like"/>
</dbReference>
<dbReference type="PANTHER" id="PTHR12661">
    <property type="entry name" value="PETER PAN-RELATED"/>
    <property type="match status" value="1"/>
</dbReference>
<dbReference type="InterPro" id="IPR007109">
    <property type="entry name" value="Brix"/>
</dbReference>
<protein>
    <submittedName>
        <fullName evidence="3">RNA-binding protein</fullName>
    </submittedName>
</protein>
<gene>
    <name evidence="3" type="ORF">SOCG_04250</name>
</gene>
<keyword evidence="4" id="KW-1185">Reference proteome</keyword>
<evidence type="ECO:0000259" key="2">
    <source>
        <dbReference type="PROSITE" id="PS50833"/>
    </source>
</evidence>
<dbReference type="GO" id="GO:0006364">
    <property type="term" value="P:rRNA processing"/>
    <property type="evidence" value="ECO:0007669"/>
    <property type="project" value="InterPro"/>
</dbReference>
<dbReference type="GeneID" id="25033214"/>
<dbReference type="GO" id="GO:0030687">
    <property type="term" value="C:preribosome, large subunit precursor"/>
    <property type="evidence" value="ECO:0007669"/>
    <property type="project" value="TreeGrafter"/>
</dbReference>